<dbReference type="Proteomes" id="UP001372834">
    <property type="component" value="Unassembled WGS sequence"/>
</dbReference>
<accession>A0AAN8XMR0</accession>
<comment type="caution">
    <text evidence="2">The sequence shown here is derived from an EMBL/GenBank/DDBJ whole genome shotgun (WGS) entry which is preliminary data.</text>
</comment>
<protein>
    <submittedName>
        <fullName evidence="2">Uncharacterized protein</fullName>
    </submittedName>
</protein>
<evidence type="ECO:0000313" key="3">
    <source>
        <dbReference type="Proteomes" id="UP001372834"/>
    </source>
</evidence>
<proteinExistence type="predicted"/>
<sequence length="115" mass="13584">MVGSSYKYLEREREREREKEGESYMGDNREKGKKLLKVGGATESESTAEKQVRFNFGFQLGNDNFREVSPVAVVQERLEPSRKIFQTSLRFDHRLFSFPIGGDRFIFLWIRNRLE</sequence>
<organism evidence="2 3">
    <name type="scientific">Polyplax serrata</name>
    <name type="common">Common mouse louse</name>
    <dbReference type="NCBI Taxonomy" id="468196"/>
    <lineage>
        <taxon>Eukaryota</taxon>
        <taxon>Metazoa</taxon>
        <taxon>Ecdysozoa</taxon>
        <taxon>Arthropoda</taxon>
        <taxon>Hexapoda</taxon>
        <taxon>Insecta</taxon>
        <taxon>Pterygota</taxon>
        <taxon>Neoptera</taxon>
        <taxon>Paraneoptera</taxon>
        <taxon>Psocodea</taxon>
        <taxon>Troctomorpha</taxon>
        <taxon>Phthiraptera</taxon>
        <taxon>Anoplura</taxon>
        <taxon>Polyplacidae</taxon>
        <taxon>Polyplax</taxon>
    </lineage>
</organism>
<name>A0AAN8XMR0_POLSC</name>
<gene>
    <name evidence="2" type="ORF">RUM43_000193</name>
</gene>
<evidence type="ECO:0000256" key="1">
    <source>
        <dbReference type="SAM" id="MobiDB-lite"/>
    </source>
</evidence>
<feature type="region of interest" description="Disordered" evidence="1">
    <location>
        <begin position="1"/>
        <end position="28"/>
    </location>
</feature>
<dbReference type="AlphaFoldDB" id="A0AAN8XMR0"/>
<evidence type="ECO:0000313" key="2">
    <source>
        <dbReference type="EMBL" id="KAK6643928.1"/>
    </source>
</evidence>
<feature type="compositionally biased region" description="Basic and acidic residues" evidence="1">
    <location>
        <begin position="8"/>
        <end position="28"/>
    </location>
</feature>
<dbReference type="EMBL" id="JAWJWE010000001">
    <property type="protein sequence ID" value="KAK6643928.1"/>
    <property type="molecule type" value="Genomic_DNA"/>
</dbReference>
<reference evidence="2 3" key="1">
    <citation type="submission" date="2023-10" db="EMBL/GenBank/DDBJ databases">
        <title>Genomes of two closely related lineages of the louse Polyplax serrata with different host specificities.</title>
        <authorList>
            <person name="Martinu J."/>
            <person name="Tarabai H."/>
            <person name="Stefka J."/>
            <person name="Hypsa V."/>
        </authorList>
    </citation>
    <scope>NUCLEOTIDE SEQUENCE [LARGE SCALE GENOMIC DNA]</scope>
    <source>
        <strain evidence="2">HR10_N</strain>
    </source>
</reference>